<reference evidence="1" key="1">
    <citation type="submission" date="2022-09" db="EMBL/GenBank/DDBJ databases">
        <title>Comparative genomics and taxonomic characterization of three novel marine species of genus Reichenbachiella exhibiting antioxidant and polysaccharide degradation activities.</title>
        <authorList>
            <person name="Muhammad N."/>
            <person name="Lee Y.-J."/>
            <person name="Ko J."/>
            <person name="Kim S.-G."/>
        </authorList>
    </citation>
    <scope>NUCLEOTIDE SEQUENCE</scope>
    <source>
        <strain evidence="1">BKB1-1</strain>
    </source>
</reference>
<evidence type="ECO:0008006" key="3">
    <source>
        <dbReference type="Google" id="ProtNLM"/>
    </source>
</evidence>
<proteinExistence type="predicted"/>
<evidence type="ECO:0000313" key="1">
    <source>
        <dbReference type="EMBL" id="UXP33517.1"/>
    </source>
</evidence>
<dbReference type="RefSeq" id="WP_262310946.1">
    <property type="nucleotide sequence ID" value="NZ_CP106679.1"/>
</dbReference>
<name>A0ABY6CSM2_9BACT</name>
<gene>
    <name evidence="1" type="ORF">N6H18_06065</name>
</gene>
<accession>A0ABY6CSM2</accession>
<dbReference type="EMBL" id="CP106679">
    <property type="protein sequence ID" value="UXP33517.1"/>
    <property type="molecule type" value="Genomic_DNA"/>
</dbReference>
<organism evidence="1 2">
    <name type="scientific">Reichenbachiella agarivorans</name>
    <dbReference type="NCBI Taxonomy" id="2979464"/>
    <lineage>
        <taxon>Bacteria</taxon>
        <taxon>Pseudomonadati</taxon>
        <taxon>Bacteroidota</taxon>
        <taxon>Cytophagia</taxon>
        <taxon>Cytophagales</taxon>
        <taxon>Reichenbachiellaceae</taxon>
        <taxon>Reichenbachiella</taxon>
    </lineage>
</organism>
<keyword evidence="2" id="KW-1185">Reference proteome</keyword>
<dbReference type="Proteomes" id="UP001065174">
    <property type="component" value="Chromosome"/>
</dbReference>
<protein>
    <recommendedName>
        <fullName evidence="3">YgiT-type zinc finger domain-containing protein</fullName>
    </recommendedName>
</protein>
<evidence type="ECO:0000313" key="2">
    <source>
        <dbReference type="Proteomes" id="UP001065174"/>
    </source>
</evidence>
<sequence>MAGCVTGKNCYHSLYEAEQALIENRIRFHHSDNSGPQNVYLCDDCGTYHFTSRGPMNQTLADNLDSIKTQRIARDWEQKLR</sequence>